<feature type="binding site" evidence="7">
    <location>
        <position position="198"/>
    </location>
    <ligand>
        <name>ATP</name>
        <dbReference type="ChEBI" id="CHEBI:30616"/>
    </ligand>
</feature>
<keyword evidence="6 7" id="KW-0057">Aromatic amino acid biosynthesis</keyword>
<evidence type="ECO:0000256" key="5">
    <source>
        <dbReference type="ARBA" id="ARBA00022840"/>
    </source>
</evidence>
<dbReference type="SUPFAM" id="SSF52540">
    <property type="entry name" value="P-loop containing nucleoside triphosphate hydrolases"/>
    <property type="match status" value="1"/>
</dbReference>
<keyword evidence="3 7" id="KW-0547">Nucleotide-binding</keyword>
<dbReference type="OrthoDB" id="9800332at2"/>
<dbReference type="EMBL" id="RKMF01000002">
    <property type="protein sequence ID" value="ROZ64723.1"/>
    <property type="molecule type" value="Genomic_DNA"/>
</dbReference>
<evidence type="ECO:0000256" key="6">
    <source>
        <dbReference type="ARBA" id="ARBA00023141"/>
    </source>
</evidence>
<dbReference type="HAMAP" id="MF_00109">
    <property type="entry name" value="Shikimate_kinase"/>
    <property type="match status" value="1"/>
</dbReference>
<dbReference type="GO" id="GO:0008652">
    <property type="term" value="P:amino acid biosynthetic process"/>
    <property type="evidence" value="ECO:0007669"/>
    <property type="project" value="UniProtKB-KW"/>
</dbReference>
<protein>
    <recommendedName>
        <fullName evidence="7">Shikimate kinase</fullName>
        <shortName evidence="7">SK</shortName>
        <ecNumber evidence="7">2.7.1.71</ecNumber>
    </recommendedName>
</protein>
<organism evidence="9 10">
    <name type="scientific">Kocuria soli</name>
    <dbReference type="NCBI Taxonomy" id="2485125"/>
    <lineage>
        <taxon>Bacteria</taxon>
        <taxon>Bacillati</taxon>
        <taxon>Actinomycetota</taxon>
        <taxon>Actinomycetes</taxon>
        <taxon>Micrococcales</taxon>
        <taxon>Micrococcaceae</taxon>
        <taxon>Kocuria</taxon>
    </lineage>
</organism>
<dbReference type="AlphaFoldDB" id="A0A3N4AEP1"/>
<dbReference type="GO" id="GO:0005524">
    <property type="term" value="F:ATP binding"/>
    <property type="evidence" value="ECO:0007669"/>
    <property type="project" value="UniProtKB-UniRule"/>
</dbReference>
<dbReference type="GO" id="GO:0009073">
    <property type="term" value="P:aromatic amino acid family biosynthetic process"/>
    <property type="evidence" value="ECO:0007669"/>
    <property type="project" value="UniProtKB-KW"/>
</dbReference>
<dbReference type="InterPro" id="IPR000623">
    <property type="entry name" value="Shikimate_kinase/TSH1"/>
</dbReference>
<evidence type="ECO:0000256" key="7">
    <source>
        <dbReference type="HAMAP-Rule" id="MF_00109"/>
    </source>
</evidence>
<dbReference type="GO" id="GO:0004765">
    <property type="term" value="F:shikimate kinase activity"/>
    <property type="evidence" value="ECO:0007669"/>
    <property type="project" value="UniProtKB-UniRule"/>
</dbReference>
<sequence length="236" mass="25902">MSEGFSPRDFANSLAHSSVGAIGARSLGREGDLGPIGSPEVEALHRPVVLIGPMAAGKSFLALHMSKFFGYDFVDADQVIVHRYGVIAEIFSEHGEKYFRDLEADVIAEVLGDPEHANAIFSVGGGAPMTDRVNYMLKDELVAYLKVDAATVLPRIRGNRTRPMLQPDPERRWNELLESRRDRYEGLADIVVDGTGQRQVADIAQDLHNDIQRLRAEAASSPTPHVANTTPDLENE</sequence>
<keyword evidence="5 7" id="KW-0067">ATP-binding</keyword>
<dbReference type="PRINTS" id="PR01100">
    <property type="entry name" value="SHIKIMTKNASE"/>
</dbReference>
<dbReference type="GO" id="GO:0000287">
    <property type="term" value="F:magnesium ion binding"/>
    <property type="evidence" value="ECO:0007669"/>
    <property type="project" value="UniProtKB-UniRule"/>
</dbReference>
<feature type="binding site" evidence="7">
    <location>
        <position position="100"/>
    </location>
    <ligand>
        <name>substrate</name>
    </ligand>
</feature>
<dbReference type="EC" id="2.7.1.71" evidence="7"/>
<evidence type="ECO:0000256" key="4">
    <source>
        <dbReference type="ARBA" id="ARBA00022777"/>
    </source>
</evidence>
<dbReference type="Pfam" id="PF01202">
    <property type="entry name" value="SKI"/>
    <property type="match status" value="1"/>
</dbReference>
<feature type="binding site" evidence="7">
    <location>
        <position position="125"/>
    </location>
    <ligand>
        <name>substrate</name>
    </ligand>
</feature>
<keyword evidence="7" id="KW-0963">Cytoplasm</keyword>
<keyword evidence="2 7" id="KW-0808">Transferase</keyword>
<gene>
    <name evidence="7" type="primary">aroK</name>
    <name evidence="9" type="ORF">EDL96_02485</name>
</gene>
<feature type="binding site" evidence="7">
    <location>
        <position position="59"/>
    </location>
    <ligand>
        <name>Mg(2+)</name>
        <dbReference type="ChEBI" id="CHEBI:18420"/>
    </ligand>
</feature>
<reference evidence="9 10" key="1">
    <citation type="submission" date="2018-10" db="EMBL/GenBank/DDBJ databases">
        <title>Kocuria sp. M5W7-7, whole genome shotgun sequence.</title>
        <authorList>
            <person name="Tuo L."/>
        </authorList>
    </citation>
    <scope>NUCLEOTIDE SEQUENCE [LARGE SCALE GENOMIC DNA]</scope>
    <source>
        <strain evidence="9 10">M5W7-7</strain>
    </source>
</reference>
<comment type="pathway">
    <text evidence="7">Metabolic intermediate biosynthesis; chorismate biosynthesis; chorismate from D-erythrose 4-phosphate and phosphoenolpyruvate: step 5/7.</text>
</comment>
<proteinExistence type="inferred from homology"/>
<keyword evidence="4 7" id="KW-0418">Kinase</keyword>
<keyword evidence="7" id="KW-0460">Magnesium</keyword>
<evidence type="ECO:0000256" key="8">
    <source>
        <dbReference type="SAM" id="MobiDB-lite"/>
    </source>
</evidence>
<name>A0A3N4AEP1_9MICC</name>
<feature type="binding site" evidence="7">
    <location>
        <position position="77"/>
    </location>
    <ligand>
        <name>substrate</name>
    </ligand>
</feature>
<keyword evidence="7" id="KW-0479">Metal-binding</keyword>
<comment type="function">
    <text evidence="7">Catalyzes the specific phosphorylation of the 3-hydroxyl group of shikimic acid using ATP as a cosubstrate.</text>
</comment>
<evidence type="ECO:0000256" key="1">
    <source>
        <dbReference type="ARBA" id="ARBA00022605"/>
    </source>
</evidence>
<feature type="binding site" evidence="7">
    <location>
        <begin position="55"/>
        <end position="60"/>
    </location>
    <ligand>
        <name>ATP</name>
        <dbReference type="ChEBI" id="CHEBI:30616"/>
    </ligand>
</feature>
<feature type="region of interest" description="Disordered" evidence="8">
    <location>
        <begin position="216"/>
        <end position="236"/>
    </location>
</feature>
<dbReference type="InterPro" id="IPR031322">
    <property type="entry name" value="Shikimate/glucono_kinase"/>
</dbReference>
<comment type="cofactor">
    <cofactor evidence="7">
        <name>Mg(2+)</name>
        <dbReference type="ChEBI" id="CHEBI:18420"/>
    </cofactor>
    <text evidence="7">Binds 1 Mg(2+) ion per subunit.</text>
</comment>
<dbReference type="UniPathway" id="UPA00053">
    <property type="reaction ID" value="UER00088"/>
</dbReference>
<feature type="binding site" evidence="7">
    <location>
        <position position="180"/>
    </location>
    <ligand>
        <name>substrate</name>
    </ligand>
</feature>
<dbReference type="InterPro" id="IPR027417">
    <property type="entry name" value="P-loop_NTPase"/>
</dbReference>
<comment type="caution">
    <text evidence="9">The sequence shown here is derived from an EMBL/GenBank/DDBJ whole genome shotgun (WGS) entry which is preliminary data.</text>
</comment>
<keyword evidence="10" id="KW-1185">Reference proteome</keyword>
<comment type="subunit">
    <text evidence="7">Monomer.</text>
</comment>
<evidence type="ECO:0000313" key="10">
    <source>
        <dbReference type="Proteomes" id="UP000270616"/>
    </source>
</evidence>
<evidence type="ECO:0000313" key="9">
    <source>
        <dbReference type="EMBL" id="ROZ64723.1"/>
    </source>
</evidence>
<comment type="catalytic activity">
    <reaction evidence="7">
        <text>shikimate + ATP = 3-phosphoshikimate + ADP + H(+)</text>
        <dbReference type="Rhea" id="RHEA:13121"/>
        <dbReference type="ChEBI" id="CHEBI:15378"/>
        <dbReference type="ChEBI" id="CHEBI:30616"/>
        <dbReference type="ChEBI" id="CHEBI:36208"/>
        <dbReference type="ChEBI" id="CHEBI:145989"/>
        <dbReference type="ChEBI" id="CHEBI:456216"/>
        <dbReference type="EC" id="2.7.1.71"/>
    </reaction>
</comment>
<evidence type="ECO:0000256" key="3">
    <source>
        <dbReference type="ARBA" id="ARBA00022741"/>
    </source>
</evidence>
<dbReference type="CDD" id="cd00464">
    <property type="entry name" value="SK"/>
    <property type="match status" value="1"/>
</dbReference>
<keyword evidence="1 7" id="KW-0028">Amino-acid biosynthesis</keyword>
<dbReference type="GO" id="GO:0005829">
    <property type="term" value="C:cytosol"/>
    <property type="evidence" value="ECO:0007669"/>
    <property type="project" value="TreeGrafter"/>
</dbReference>
<dbReference type="Gene3D" id="3.40.50.300">
    <property type="entry name" value="P-loop containing nucleotide triphosphate hydrolases"/>
    <property type="match status" value="1"/>
</dbReference>
<dbReference type="PANTHER" id="PTHR21087">
    <property type="entry name" value="SHIKIMATE KINASE"/>
    <property type="match status" value="1"/>
</dbReference>
<dbReference type="RefSeq" id="WP_123824118.1">
    <property type="nucleotide sequence ID" value="NZ_RKMF01000002.1"/>
</dbReference>
<dbReference type="GO" id="GO:0009423">
    <property type="term" value="P:chorismate biosynthetic process"/>
    <property type="evidence" value="ECO:0007669"/>
    <property type="project" value="UniProtKB-UniRule"/>
</dbReference>
<feature type="binding site" evidence="7">
    <location>
        <position position="162"/>
    </location>
    <ligand>
        <name>ATP</name>
        <dbReference type="ChEBI" id="CHEBI:30616"/>
    </ligand>
</feature>
<dbReference type="PANTHER" id="PTHR21087:SF16">
    <property type="entry name" value="SHIKIMATE KINASE 1, CHLOROPLASTIC"/>
    <property type="match status" value="1"/>
</dbReference>
<accession>A0A3N4AEP1</accession>
<comment type="subcellular location">
    <subcellularLocation>
        <location evidence="7">Cytoplasm</location>
    </subcellularLocation>
</comment>
<feature type="compositionally biased region" description="Polar residues" evidence="8">
    <location>
        <begin position="220"/>
        <end position="236"/>
    </location>
</feature>
<evidence type="ECO:0000256" key="2">
    <source>
        <dbReference type="ARBA" id="ARBA00022679"/>
    </source>
</evidence>
<dbReference type="Proteomes" id="UP000270616">
    <property type="component" value="Unassembled WGS sequence"/>
</dbReference>
<comment type="similarity">
    <text evidence="7">Belongs to the shikimate kinase family.</text>
</comment>